<sequence length="394" mass="40923">MWRLKTSRLLFAGVAAATALVGVGAGPSAGAEAHSAHHPGHLTSNAPVTVVASGLNSPRSLVWGPRGHLIVSEAGETPPTCVGTGFPTKCFGFTGSLADVSSGTPVRIVDGLASNFNQEEVVGANGLTYSNGHLYVLETGSEQQIPDTIPADLTAQLTKQYGGLLKVSGTSVRSVANVGSVDYEWTVAHKDMGSSYPESNPYAVTNKPGGGFYTVNAASNTLDSVDRWGNVKVLKWIPKTSTGVDSVPSCVAVGPDQSVYVGEITGKPSSNTEAKIFKYNPRTGDLSVWQSGFSAISGCGFGANGDFYVTEFDTTGFLPTGDPIGDVIQINHHTNERTVLASGKLFAPTGFLAGRDGSIYVASKTMMWPACDDAPACTTSSTVTAHDGEIIKIG</sequence>
<keyword evidence="1" id="KW-0732">Signal</keyword>
<name>A0A9W4E309_9ACTN</name>
<feature type="signal peptide" evidence="1">
    <location>
        <begin position="1"/>
        <end position="21"/>
    </location>
</feature>
<dbReference type="Proteomes" id="UP001153328">
    <property type="component" value="Unassembled WGS sequence"/>
</dbReference>
<dbReference type="NCBIfam" id="NF033206">
    <property type="entry name" value="ScyE_fam"/>
    <property type="match status" value="1"/>
</dbReference>
<evidence type="ECO:0008006" key="4">
    <source>
        <dbReference type="Google" id="ProtNLM"/>
    </source>
</evidence>
<evidence type="ECO:0000313" key="2">
    <source>
        <dbReference type="EMBL" id="CAG7606453.1"/>
    </source>
</evidence>
<dbReference type="RefSeq" id="WP_205043327.1">
    <property type="nucleotide sequence ID" value="NZ_CAJVAX010000001.1"/>
</dbReference>
<proteinExistence type="predicted"/>
<organism evidence="2 3">
    <name type="scientific">Actinacidiphila bryophytorum</name>
    <dbReference type="NCBI Taxonomy" id="1436133"/>
    <lineage>
        <taxon>Bacteria</taxon>
        <taxon>Bacillati</taxon>
        <taxon>Actinomycetota</taxon>
        <taxon>Actinomycetes</taxon>
        <taxon>Kitasatosporales</taxon>
        <taxon>Streptomycetaceae</taxon>
        <taxon>Actinacidiphila</taxon>
    </lineage>
</organism>
<gene>
    <name evidence="2" type="ORF">SBRY_10933</name>
</gene>
<comment type="caution">
    <text evidence="2">The sequence shown here is derived from an EMBL/GenBank/DDBJ whole genome shotgun (WGS) entry which is preliminary data.</text>
</comment>
<feature type="chain" id="PRO_5040916806" description="ScyD/ScyE family protein" evidence="1">
    <location>
        <begin position="22"/>
        <end position="394"/>
    </location>
</feature>
<accession>A0A9W4E309</accession>
<reference evidence="2" key="1">
    <citation type="submission" date="2021-06" db="EMBL/GenBank/DDBJ databases">
        <authorList>
            <person name="Arsene-Ploetze F."/>
        </authorList>
    </citation>
    <scope>NUCLEOTIDE SEQUENCE</scope>
    <source>
        <strain evidence="2">SBRY1</strain>
    </source>
</reference>
<protein>
    <recommendedName>
        <fullName evidence="4">ScyD/ScyE family protein</fullName>
    </recommendedName>
</protein>
<evidence type="ECO:0000256" key="1">
    <source>
        <dbReference type="SAM" id="SignalP"/>
    </source>
</evidence>
<dbReference type="SUPFAM" id="SSF63829">
    <property type="entry name" value="Calcium-dependent phosphotriesterase"/>
    <property type="match status" value="1"/>
</dbReference>
<dbReference type="EMBL" id="CAJVAX010000001">
    <property type="protein sequence ID" value="CAG7606453.1"/>
    <property type="molecule type" value="Genomic_DNA"/>
</dbReference>
<keyword evidence="3" id="KW-1185">Reference proteome</keyword>
<dbReference type="Gene3D" id="2.120.10.30">
    <property type="entry name" value="TolB, C-terminal domain"/>
    <property type="match status" value="1"/>
</dbReference>
<dbReference type="InterPro" id="IPR011042">
    <property type="entry name" value="6-blade_b-propeller_TolB-like"/>
</dbReference>
<evidence type="ECO:0000313" key="3">
    <source>
        <dbReference type="Proteomes" id="UP001153328"/>
    </source>
</evidence>
<dbReference type="AlphaFoldDB" id="A0A9W4E309"/>
<dbReference type="InterPro" id="IPR048031">
    <property type="entry name" value="ScyD/ScyE-like"/>
</dbReference>